<dbReference type="InterPro" id="IPR056924">
    <property type="entry name" value="SH3_Tf2-1"/>
</dbReference>
<protein>
    <recommendedName>
        <fullName evidence="1">Tf2-1-like SH3-like domain-containing protein</fullName>
    </recommendedName>
</protein>
<sequence>MDFISGLPRAQGKDMILAVVDRLTKALYGRDLPPIIHTATYPSKVEAVHMLAEEKDGILDELKNLHKAQNRMKQQADQKHRDIQFQVEDWVYLKAQPQRLQSSVVRKSEKLAPKYYGPFKIYDCVGAVTYKLKLSPNSKIHSIFHISKLKKAIPSALQPQSFPVGLIAN</sequence>
<evidence type="ECO:0000313" key="2">
    <source>
        <dbReference type="EMBL" id="RDX64700.1"/>
    </source>
</evidence>
<feature type="non-terminal residue" evidence="2">
    <location>
        <position position="169"/>
    </location>
</feature>
<proteinExistence type="predicted"/>
<dbReference type="Pfam" id="PF24626">
    <property type="entry name" value="SH3_Tf2-1"/>
    <property type="match status" value="1"/>
</dbReference>
<dbReference type="PANTHER" id="PTHR46148">
    <property type="entry name" value="CHROMO DOMAIN-CONTAINING PROTEIN"/>
    <property type="match status" value="1"/>
</dbReference>
<gene>
    <name evidence="2" type="ORF">CR513_56711</name>
</gene>
<name>A0A371EF76_MUCPR</name>
<reference evidence="2" key="1">
    <citation type="submission" date="2018-05" db="EMBL/GenBank/DDBJ databases">
        <title>Draft genome of Mucuna pruriens seed.</title>
        <authorList>
            <person name="Nnadi N.E."/>
            <person name="Vos R."/>
            <person name="Hasami M.H."/>
            <person name="Devisetty U.K."/>
            <person name="Aguiy J.C."/>
        </authorList>
    </citation>
    <scope>NUCLEOTIDE SEQUENCE [LARGE SCALE GENOMIC DNA]</scope>
    <source>
        <strain evidence="2">JCA_2017</strain>
    </source>
</reference>
<accession>A0A371EF76</accession>
<dbReference type="AlphaFoldDB" id="A0A371EF76"/>
<feature type="domain" description="Tf2-1-like SH3-like" evidence="1">
    <location>
        <begin position="89"/>
        <end position="152"/>
    </location>
</feature>
<dbReference type="EMBL" id="QJKJ01014260">
    <property type="protein sequence ID" value="RDX64700.1"/>
    <property type="molecule type" value="Genomic_DNA"/>
</dbReference>
<dbReference type="Proteomes" id="UP000257109">
    <property type="component" value="Unassembled WGS sequence"/>
</dbReference>
<comment type="caution">
    <text evidence="2">The sequence shown here is derived from an EMBL/GenBank/DDBJ whole genome shotgun (WGS) entry which is preliminary data.</text>
</comment>
<feature type="non-terminal residue" evidence="2">
    <location>
        <position position="1"/>
    </location>
</feature>
<dbReference type="PANTHER" id="PTHR46148:SF52">
    <property type="entry name" value="OS04G0603800 PROTEIN"/>
    <property type="match status" value="1"/>
</dbReference>
<keyword evidence="3" id="KW-1185">Reference proteome</keyword>
<evidence type="ECO:0000313" key="3">
    <source>
        <dbReference type="Proteomes" id="UP000257109"/>
    </source>
</evidence>
<dbReference type="OrthoDB" id="5554229at2759"/>
<organism evidence="2 3">
    <name type="scientific">Mucuna pruriens</name>
    <name type="common">Velvet bean</name>
    <name type="synonym">Dolichos pruriens</name>
    <dbReference type="NCBI Taxonomy" id="157652"/>
    <lineage>
        <taxon>Eukaryota</taxon>
        <taxon>Viridiplantae</taxon>
        <taxon>Streptophyta</taxon>
        <taxon>Embryophyta</taxon>
        <taxon>Tracheophyta</taxon>
        <taxon>Spermatophyta</taxon>
        <taxon>Magnoliopsida</taxon>
        <taxon>eudicotyledons</taxon>
        <taxon>Gunneridae</taxon>
        <taxon>Pentapetalae</taxon>
        <taxon>rosids</taxon>
        <taxon>fabids</taxon>
        <taxon>Fabales</taxon>
        <taxon>Fabaceae</taxon>
        <taxon>Papilionoideae</taxon>
        <taxon>50 kb inversion clade</taxon>
        <taxon>NPAAA clade</taxon>
        <taxon>indigoferoid/millettioid clade</taxon>
        <taxon>Phaseoleae</taxon>
        <taxon>Mucuna</taxon>
    </lineage>
</organism>
<evidence type="ECO:0000259" key="1">
    <source>
        <dbReference type="Pfam" id="PF24626"/>
    </source>
</evidence>